<feature type="domain" description="DDE-1" evidence="1">
    <location>
        <begin position="34"/>
        <end position="198"/>
    </location>
</feature>
<dbReference type="EMBL" id="VJMI01016065">
    <property type="protein sequence ID" value="KAF0721348.1"/>
    <property type="molecule type" value="Genomic_DNA"/>
</dbReference>
<dbReference type="Pfam" id="PF03184">
    <property type="entry name" value="DDE_1"/>
    <property type="match status" value="1"/>
</dbReference>
<name>A0A6A5A3B4_APHAT</name>
<dbReference type="Proteomes" id="UP000469452">
    <property type="component" value="Unassembled WGS sequence"/>
</dbReference>
<evidence type="ECO:0000313" key="3">
    <source>
        <dbReference type="Proteomes" id="UP000469452"/>
    </source>
</evidence>
<reference evidence="2 3" key="1">
    <citation type="submission" date="2019-06" db="EMBL/GenBank/DDBJ databases">
        <title>Genomics analysis of Aphanomyces spp. identifies a new class of oomycete effector associated with host adaptation.</title>
        <authorList>
            <person name="Gaulin E."/>
        </authorList>
    </citation>
    <scope>NUCLEOTIDE SEQUENCE [LARGE SCALE GENOMIC DNA]</scope>
    <source>
        <strain evidence="2 3">E</strain>
    </source>
</reference>
<dbReference type="InterPro" id="IPR036397">
    <property type="entry name" value="RNaseH_sf"/>
</dbReference>
<evidence type="ECO:0000259" key="1">
    <source>
        <dbReference type="Pfam" id="PF03184"/>
    </source>
</evidence>
<comment type="caution">
    <text evidence="2">The sequence shown here is derived from an EMBL/GenBank/DDBJ whole genome shotgun (WGS) entry which is preliminary data.</text>
</comment>
<protein>
    <recommendedName>
        <fullName evidence="1">DDE-1 domain-containing protein</fullName>
    </recommendedName>
</protein>
<dbReference type="Gene3D" id="3.30.420.10">
    <property type="entry name" value="Ribonuclease H-like superfamily/Ribonuclease H"/>
    <property type="match status" value="1"/>
</dbReference>
<dbReference type="InterPro" id="IPR004875">
    <property type="entry name" value="DDE_SF_endonuclease_dom"/>
</dbReference>
<sequence length="223" mass="25073">VASVLWVSAKFMWQECELIEGSSKVDTSQNYSDRTTAVLTIRSNGEKLHIIFIVKGEPGGSIETKEVPTYLACHVYAVQYKAWMDKHVWQMYLTELLKFEITRPTVILADNLGSHVSESSVDTVSTELFGILAPLPKNSTSECQPLDVGVMGPLKSKLRKKWLTEKPVVTAAEKRLAMIQRTIQAWEEMSCDLIRSSFEKAKCLCCNVNGESIDFFDSQCQLI</sequence>
<dbReference type="VEuPathDB" id="FungiDB:H257_19071"/>
<dbReference type="GO" id="GO:0003676">
    <property type="term" value="F:nucleic acid binding"/>
    <property type="evidence" value="ECO:0007669"/>
    <property type="project" value="InterPro"/>
</dbReference>
<feature type="non-terminal residue" evidence="2">
    <location>
        <position position="1"/>
    </location>
</feature>
<evidence type="ECO:0000313" key="2">
    <source>
        <dbReference type="EMBL" id="KAF0721348.1"/>
    </source>
</evidence>
<gene>
    <name evidence="2" type="ORF">AaE_010084</name>
</gene>
<proteinExistence type="predicted"/>
<dbReference type="AlphaFoldDB" id="A0A6A5A3B4"/>
<accession>A0A6A5A3B4</accession>
<organism evidence="2 3">
    <name type="scientific">Aphanomyces astaci</name>
    <name type="common">Crayfish plague agent</name>
    <dbReference type="NCBI Taxonomy" id="112090"/>
    <lineage>
        <taxon>Eukaryota</taxon>
        <taxon>Sar</taxon>
        <taxon>Stramenopiles</taxon>
        <taxon>Oomycota</taxon>
        <taxon>Saprolegniomycetes</taxon>
        <taxon>Saprolegniales</taxon>
        <taxon>Verrucalvaceae</taxon>
        <taxon>Aphanomyces</taxon>
    </lineage>
</organism>